<protein>
    <submittedName>
        <fullName evidence="5">UTRA domain-containing protein</fullName>
    </submittedName>
</protein>
<reference evidence="5 6" key="1">
    <citation type="submission" date="2019-11" db="EMBL/GenBank/DDBJ databases">
        <authorList>
            <person name="Li X.-J."/>
            <person name="Feng X.-M."/>
        </authorList>
    </citation>
    <scope>NUCLEOTIDE SEQUENCE [LARGE SCALE GENOMIC DNA]</scope>
    <source>
        <strain evidence="5 6">XMNu-373</strain>
    </source>
</reference>
<dbReference type="GO" id="GO:0045892">
    <property type="term" value="P:negative regulation of DNA-templated transcription"/>
    <property type="evidence" value="ECO:0007669"/>
    <property type="project" value="TreeGrafter"/>
</dbReference>
<keyword evidence="1" id="KW-0805">Transcription regulation</keyword>
<evidence type="ECO:0000256" key="3">
    <source>
        <dbReference type="ARBA" id="ARBA00023163"/>
    </source>
</evidence>
<keyword evidence="3" id="KW-0804">Transcription</keyword>
<dbReference type="PROSITE" id="PS50949">
    <property type="entry name" value="HTH_GNTR"/>
    <property type="match status" value="1"/>
</dbReference>
<dbReference type="CDD" id="cd07377">
    <property type="entry name" value="WHTH_GntR"/>
    <property type="match status" value="1"/>
</dbReference>
<dbReference type="SUPFAM" id="SSF46785">
    <property type="entry name" value="Winged helix' DNA-binding domain"/>
    <property type="match status" value="1"/>
</dbReference>
<dbReference type="InterPro" id="IPR011663">
    <property type="entry name" value="UTRA"/>
</dbReference>
<dbReference type="RefSeq" id="WP_162453712.1">
    <property type="nucleotide sequence ID" value="NZ_WLZY01000016.1"/>
</dbReference>
<dbReference type="PANTHER" id="PTHR44846">
    <property type="entry name" value="MANNOSYL-D-GLYCERATE TRANSPORT/METABOLISM SYSTEM REPRESSOR MNGR-RELATED"/>
    <property type="match status" value="1"/>
</dbReference>
<name>A0A7K3MCE2_9ACTN</name>
<dbReference type="Proteomes" id="UP000460435">
    <property type="component" value="Unassembled WGS sequence"/>
</dbReference>
<dbReference type="EMBL" id="WLZY01000016">
    <property type="protein sequence ID" value="NDL60995.1"/>
    <property type="molecule type" value="Genomic_DNA"/>
</dbReference>
<dbReference type="GO" id="GO:0003700">
    <property type="term" value="F:DNA-binding transcription factor activity"/>
    <property type="evidence" value="ECO:0007669"/>
    <property type="project" value="InterPro"/>
</dbReference>
<dbReference type="Pfam" id="PF00392">
    <property type="entry name" value="GntR"/>
    <property type="match status" value="1"/>
</dbReference>
<evidence type="ECO:0000259" key="4">
    <source>
        <dbReference type="PROSITE" id="PS50949"/>
    </source>
</evidence>
<comment type="caution">
    <text evidence="5">The sequence shown here is derived from an EMBL/GenBank/DDBJ whole genome shotgun (WGS) entry which is preliminary data.</text>
</comment>
<evidence type="ECO:0000313" key="5">
    <source>
        <dbReference type="EMBL" id="NDL60995.1"/>
    </source>
</evidence>
<keyword evidence="6" id="KW-1185">Reference proteome</keyword>
<dbReference type="InterPro" id="IPR028978">
    <property type="entry name" value="Chorismate_lyase_/UTRA_dom_sf"/>
</dbReference>
<dbReference type="InterPro" id="IPR036390">
    <property type="entry name" value="WH_DNA-bd_sf"/>
</dbReference>
<organism evidence="5 6">
    <name type="scientific">Phytoactinopolyspora mesophila</name>
    <dbReference type="NCBI Taxonomy" id="2650750"/>
    <lineage>
        <taxon>Bacteria</taxon>
        <taxon>Bacillati</taxon>
        <taxon>Actinomycetota</taxon>
        <taxon>Actinomycetes</taxon>
        <taxon>Jiangellales</taxon>
        <taxon>Jiangellaceae</taxon>
        <taxon>Phytoactinopolyspora</taxon>
    </lineage>
</organism>
<dbReference type="InterPro" id="IPR050679">
    <property type="entry name" value="Bact_HTH_transcr_reg"/>
</dbReference>
<evidence type="ECO:0000256" key="1">
    <source>
        <dbReference type="ARBA" id="ARBA00023015"/>
    </source>
</evidence>
<dbReference type="SMART" id="SM00866">
    <property type="entry name" value="UTRA"/>
    <property type="match status" value="1"/>
</dbReference>
<dbReference type="AlphaFoldDB" id="A0A7K3MCE2"/>
<dbReference type="Pfam" id="PF07702">
    <property type="entry name" value="UTRA"/>
    <property type="match status" value="1"/>
</dbReference>
<dbReference type="InterPro" id="IPR036388">
    <property type="entry name" value="WH-like_DNA-bd_sf"/>
</dbReference>
<dbReference type="Gene3D" id="3.40.1410.10">
    <property type="entry name" value="Chorismate lyase-like"/>
    <property type="match status" value="1"/>
</dbReference>
<keyword evidence="2" id="KW-0238">DNA-binding</keyword>
<evidence type="ECO:0000313" key="6">
    <source>
        <dbReference type="Proteomes" id="UP000460435"/>
    </source>
</evidence>
<dbReference type="SMART" id="SM00345">
    <property type="entry name" value="HTH_GNTR"/>
    <property type="match status" value="1"/>
</dbReference>
<dbReference type="GO" id="GO:0003677">
    <property type="term" value="F:DNA binding"/>
    <property type="evidence" value="ECO:0007669"/>
    <property type="project" value="UniProtKB-KW"/>
</dbReference>
<accession>A0A7K3MCE2</accession>
<feature type="domain" description="HTH gntR-type" evidence="4">
    <location>
        <begin position="9"/>
        <end position="77"/>
    </location>
</feature>
<evidence type="ECO:0000256" key="2">
    <source>
        <dbReference type="ARBA" id="ARBA00023125"/>
    </source>
</evidence>
<dbReference type="InterPro" id="IPR000524">
    <property type="entry name" value="Tscrpt_reg_HTH_GntR"/>
</dbReference>
<proteinExistence type="predicted"/>
<sequence>MPRKLERPAAPYRQIAEEIRARILEGDLQPGDVVPSVRAVSREYGVAMATAHRALSLLQAEGYARPERGIGSVVTTDEERGWSASARLEKSQRTGKVYPSGQHARIVAAALDEAPDQVAKALGVEPGSEVIRRLRITYRGDRVVSRSTSWFPAAVSESAPLLLTTERIPEGTFAYVAHALGRQLGSWQDQYDPAVADADEAATLDVAEGTPIFRGQNWIYDDNGDVLEYGESIAAARISYRGNISD</sequence>
<dbReference type="SUPFAM" id="SSF64288">
    <property type="entry name" value="Chorismate lyase-like"/>
    <property type="match status" value="1"/>
</dbReference>
<dbReference type="Gene3D" id="1.10.10.10">
    <property type="entry name" value="Winged helix-like DNA-binding domain superfamily/Winged helix DNA-binding domain"/>
    <property type="match status" value="1"/>
</dbReference>
<gene>
    <name evidence="5" type="ORF">F7O44_28375</name>
</gene>
<dbReference type="PANTHER" id="PTHR44846:SF17">
    <property type="entry name" value="GNTR-FAMILY TRANSCRIPTIONAL REGULATOR"/>
    <property type="match status" value="1"/>
</dbReference>